<feature type="region of interest" description="Disordered" evidence="1">
    <location>
        <begin position="1"/>
        <end position="63"/>
    </location>
</feature>
<sequence>MSPSKPNPTRSPRTVQPATSQRAPVTKKSEGPVATPKVNEGASLGKSANSSAGGAAGQLTPKD</sequence>
<proteinExistence type="predicted"/>
<feature type="compositionally biased region" description="Low complexity" evidence="1">
    <location>
        <begin position="41"/>
        <end position="53"/>
    </location>
</feature>
<dbReference type="AlphaFoldDB" id="A0A6I6H4N7"/>
<dbReference type="Proteomes" id="UP000425817">
    <property type="component" value="Chromosome"/>
</dbReference>
<protein>
    <submittedName>
        <fullName evidence="2">Uncharacterized protein</fullName>
    </submittedName>
</protein>
<feature type="compositionally biased region" description="Polar residues" evidence="1">
    <location>
        <begin position="1"/>
        <end position="23"/>
    </location>
</feature>
<dbReference type="EMBL" id="CP046622">
    <property type="protein sequence ID" value="QGW81890.1"/>
    <property type="molecule type" value="Genomic_DNA"/>
</dbReference>
<evidence type="ECO:0000256" key="1">
    <source>
        <dbReference type="SAM" id="MobiDB-lite"/>
    </source>
</evidence>
<gene>
    <name evidence="2" type="ORF">GOQ09_09940</name>
</gene>
<organism evidence="2 3">
    <name type="scientific">Variovorax paradoxus</name>
    <dbReference type="NCBI Taxonomy" id="34073"/>
    <lineage>
        <taxon>Bacteria</taxon>
        <taxon>Pseudomonadati</taxon>
        <taxon>Pseudomonadota</taxon>
        <taxon>Betaproteobacteria</taxon>
        <taxon>Burkholderiales</taxon>
        <taxon>Comamonadaceae</taxon>
        <taxon>Variovorax</taxon>
    </lineage>
</organism>
<accession>A0A6I6H4N7</accession>
<dbReference type="RefSeq" id="WP_157613274.1">
    <property type="nucleotide sequence ID" value="NZ_CP046622.1"/>
</dbReference>
<name>A0A6I6H4N7_VARPD</name>
<evidence type="ECO:0000313" key="2">
    <source>
        <dbReference type="EMBL" id="QGW81890.1"/>
    </source>
</evidence>
<evidence type="ECO:0000313" key="3">
    <source>
        <dbReference type="Proteomes" id="UP000425817"/>
    </source>
</evidence>
<reference evidence="2 3" key="1">
    <citation type="submission" date="2019-12" db="EMBL/GenBank/DDBJ databases">
        <title>Hybrid Genome Assemblies of two High G+C Isolates from Undergraduate Microbiology Courses.</title>
        <authorList>
            <person name="Ne Ville C.J."/>
            <person name="Enright D."/>
            <person name="Hernandez I."/>
            <person name="Dodsworth J."/>
            <person name="Orwin P.M."/>
        </authorList>
    </citation>
    <scope>NUCLEOTIDE SEQUENCE [LARGE SCALE GENOMIC DNA]</scope>
    <source>
        <strain evidence="2 3">CSUSB</strain>
    </source>
</reference>
<dbReference type="OrthoDB" id="9938655at2"/>